<dbReference type="EMBL" id="CP090166">
    <property type="protein sequence ID" value="UJO16826.1"/>
    <property type="molecule type" value="Genomic_DNA"/>
</dbReference>
<reference evidence="2" key="1">
    <citation type="submission" date="2021-12" db="EMBL/GenBank/DDBJ databases">
        <authorList>
            <person name="Zaccaron A."/>
            <person name="Stergiopoulos I."/>
        </authorList>
    </citation>
    <scope>NUCLEOTIDE SEQUENCE</scope>
    <source>
        <strain evidence="2">Race5_Kim</strain>
    </source>
</reference>
<dbReference type="RefSeq" id="XP_047761192.1">
    <property type="nucleotide sequence ID" value="XM_047904494.1"/>
</dbReference>
<reference evidence="2" key="2">
    <citation type="journal article" date="2022" name="Microb. Genom.">
        <title>A chromosome-scale genome assembly of the tomato pathogen Cladosporium fulvum reveals a compartmentalized genome architecture and the presence of a dispensable chromosome.</title>
        <authorList>
            <person name="Zaccaron A.Z."/>
            <person name="Chen L.H."/>
            <person name="Samaras A."/>
            <person name="Stergiopoulos I."/>
        </authorList>
    </citation>
    <scope>NUCLEOTIDE SEQUENCE</scope>
    <source>
        <strain evidence="2">Race5_Kim</strain>
    </source>
</reference>
<evidence type="ECO:0000259" key="1">
    <source>
        <dbReference type="Pfam" id="PF20253"/>
    </source>
</evidence>
<dbReference type="KEGG" id="ffu:CLAFUR5_05346"/>
<feature type="domain" description="DUF6604" evidence="1">
    <location>
        <begin position="11"/>
        <end position="236"/>
    </location>
</feature>
<evidence type="ECO:0000313" key="2">
    <source>
        <dbReference type="EMBL" id="UJO16826.1"/>
    </source>
</evidence>
<accession>A0A9Q8LG64</accession>
<protein>
    <recommendedName>
        <fullName evidence="1">DUF6604 domain-containing protein</fullName>
    </recommendedName>
</protein>
<keyword evidence="3" id="KW-1185">Reference proteome</keyword>
<name>A0A9Q8LG64_PASFU</name>
<dbReference type="PANTHER" id="PTHR38795:SF1">
    <property type="entry name" value="DUF6604 DOMAIN-CONTAINING PROTEIN"/>
    <property type="match status" value="1"/>
</dbReference>
<dbReference type="Pfam" id="PF20253">
    <property type="entry name" value="DUF6604"/>
    <property type="match status" value="1"/>
</dbReference>
<dbReference type="GeneID" id="71985224"/>
<evidence type="ECO:0000313" key="3">
    <source>
        <dbReference type="Proteomes" id="UP000756132"/>
    </source>
</evidence>
<proteinExistence type="predicted"/>
<organism evidence="2 3">
    <name type="scientific">Passalora fulva</name>
    <name type="common">Tomato leaf mold</name>
    <name type="synonym">Cladosporium fulvum</name>
    <dbReference type="NCBI Taxonomy" id="5499"/>
    <lineage>
        <taxon>Eukaryota</taxon>
        <taxon>Fungi</taxon>
        <taxon>Dikarya</taxon>
        <taxon>Ascomycota</taxon>
        <taxon>Pezizomycotina</taxon>
        <taxon>Dothideomycetes</taxon>
        <taxon>Dothideomycetidae</taxon>
        <taxon>Mycosphaerellales</taxon>
        <taxon>Mycosphaerellaceae</taxon>
        <taxon>Fulvia</taxon>
    </lineage>
</organism>
<dbReference type="PANTHER" id="PTHR38795">
    <property type="entry name" value="DUF6604 DOMAIN-CONTAINING PROTEIN"/>
    <property type="match status" value="1"/>
</dbReference>
<sequence length="376" mass="42396">MADSTFSSRYRKYKQDTHRLIRWLYSIGRTFVQPLGTTLSVKDLLTLAHCICSAVPIIDIPLEIEYAVRDAIAGRVEASRSYASLLQSCQASTLLAEQNARHEHFIRVLRQILQFIQEARSRLKIECNARKIDDKGKYVDPRAAADILRSLDLEAGRSEECDDGGLPDYDDRDLKLDRDDGDFLFELWTFLQDQRDLREHVRKVWDRYHKCNITFAVATRVTESAFGIIREMCDAFTLSSYEQLTACLGLALFSSSTGPMFFTLATDATGSRCNSIWTQSWQASFSEHPFAQALDAVAESVSALAIKGSPGDDAIDGVFLDEFTRALVVFKQKQIIPMSAAFQAQIYMDFFEALGGDAGLPLLAPRRTHEIMDESR</sequence>
<dbReference type="Proteomes" id="UP000756132">
    <property type="component" value="Chromosome 4"/>
</dbReference>
<dbReference type="OrthoDB" id="3640263at2759"/>
<dbReference type="InterPro" id="IPR046539">
    <property type="entry name" value="DUF6604"/>
</dbReference>
<gene>
    <name evidence="2" type="ORF">CLAFUR5_05346</name>
</gene>
<dbReference type="AlphaFoldDB" id="A0A9Q8LG64"/>